<gene>
    <name evidence="4" type="ORF">KILIM_102_00110</name>
</gene>
<dbReference type="STRING" id="1184609.KILIM_102_00110"/>
<dbReference type="EMBL" id="BAHD01000102">
    <property type="protein sequence ID" value="GAB98132.1"/>
    <property type="molecule type" value="Genomic_DNA"/>
</dbReference>
<dbReference type="GO" id="GO:0000209">
    <property type="term" value="P:protein polyubiquitination"/>
    <property type="evidence" value="ECO:0007669"/>
    <property type="project" value="TreeGrafter"/>
</dbReference>
<sequence>MRVRILTDAERAGPGGPAGDLASGFAVRAGAAVPGMPPLHPAADSHPSGSADSGGPDAALPAGYGGWRPRAVLGAPAPGGLALPAAQPTASWLYAPRGVYVGADLLVAADTGNHRVLIWRDLPSADGTPADVVLGQPDATSEGPQAGGRGPRNGMNLPTGVLVTAAGELVVADAWNHRILVWQRLPTATDTPPDVVLGQPDATGIAPNAGDDAIARGDTFYWPFGIGMVDGAFVVADTGNRRVLLWRDGLPAPGQPADVVLGQSDPHAREENRGGPVGPASFRWPHAVGSDGRGGLLVTDAGNHRVLCWSTLPTQDRPADAVLGQPDLTSGDEFPYVPQVGRLRFPYGLATGAGQQGPLVALADTANNRVLLWDALAAPAGPVIGAPADAVLGQPDPAANGENRWSSVVADSLCWPYGLGLHRGPAGDVLAVADSGNNRVVLWERPT</sequence>
<feature type="repeat" description="NHL" evidence="2">
    <location>
        <begin position="147"/>
        <end position="185"/>
    </location>
</feature>
<evidence type="ECO:0000256" key="2">
    <source>
        <dbReference type="PROSITE-ProRule" id="PRU00504"/>
    </source>
</evidence>
<dbReference type="GO" id="GO:0043161">
    <property type="term" value="P:proteasome-mediated ubiquitin-dependent protein catabolic process"/>
    <property type="evidence" value="ECO:0007669"/>
    <property type="project" value="TreeGrafter"/>
</dbReference>
<name>K6X181_9MICO</name>
<comment type="caution">
    <text evidence="4">The sequence shown here is derived from an EMBL/GenBank/DDBJ whole genome shotgun (WGS) entry which is preliminary data.</text>
</comment>
<dbReference type="RefSeq" id="WP_006594664.1">
    <property type="nucleotide sequence ID" value="NZ_BAHD01000102.1"/>
</dbReference>
<dbReference type="Gene3D" id="2.120.10.30">
    <property type="entry name" value="TolB, C-terminal domain"/>
    <property type="match status" value="1"/>
</dbReference>
<dbReference type="PANTHER" id="PTHR24104:SF25">
    <property type="entry name" value="PROTEIN LIN-41"/>
    <property type="match status" value="1"/>
</dbReference>
<accession>K6X181</accession>
<feature type="region of interest" description="Disordered" evidence="3">
    <location>
        <begin position="36"/>
        <end position="62"/>
    </location>
</feature>
<dbReference type="Proteomes" id="UP000008366">
    <property type="component" value="Unassembled WGS sequence"/>
</dbReference>
<dbReference type="eggNOG" id="COG3391">
    <property type="taxonomic scope" value="Bacteria"/>
</dbReference>
<evidence type="ECO:0000256" key="3">
    <source>
        <dbReference type="SAM" id="MobiDB-lite"/>
    </source>
</evidence>
<dbReference type="GO" id="GO:0061630">
    <property type="term" value="F:ubiquitin protein ligase activity"/>
    <property type="evidence" value="ECO:0007669"/>
    <property type="project" value="TreeGrafter"/>
</dbReference>
<dbReference type="Pfam" id="PF01436">
    <property type="entry name" value="NHL"/>
    <property type="match status" value="2"/>
</dbReference>
<protein>
    <recommendedName>
        <fullName evidence="6">NHL repeat-containing protein</fullName>
    </recommendedName>
</protein>
<dbReference type="SUPFAM" id="SSF101898">
    <property type="entry name" value="NHL repeat"/>
    <property type="match status" value="1"/>
</dbReference>
<dbReference type="PANTHER" id="PTHR24104">
    <property type="entry name" value="E3 UBIQUITIN-PROTEIN LIGASE NHLRC1-RELATED"/>
    <property type="match status" value="1"/>
</dbReference>
<keyword evidence="5" id="KW-1185">Reference proteome</keyword>
<reference evidence="4 5" key="1">
    <citation type="submission" date="2012-08" db="EMBL/GenBank/DDBJ databases">
        <title>Whole genome shotgun sequence of Kineosphaera limosa NBRC 100340.</title>
        <authorList>
            <person name="Yoshida I."/>
            <person name="Isaki S."/>
            <person name="Hosoyama A."/>
            <person name="Tsuchikane K."/>
            <person name="Katsumata H."/>
            <person name="Ando Y."/>
            <person name="Ohji S."/>
            <person name="Hamada M."/>
            <person name="Tamura T."/>
            <person name="Yamazoe A."/>
            <person name="Yamazaki S."/>
            <person name="Fujita N."/>
        </authorList>
    </citation>
    <scope>NUCLEOTIDE SEQUENCE [LARGE SCALE GENOMIC DNA]</scope>
    <source>
        <strain evidence="4 5">NBRC 100340</strain>
    </source>
</reference>
<dbReference type="InterPro" id="IPR011042">
    <property type="entry name" value="6-blade_b-propeller_TolB-like"/>
</dbReference>
<dbReference type="GO" id="GO:0008270">
    <property type="term" value="F:zinc ion binding"/>
    <property type="evidence" value="ECO:0007669"/>
    <property type="project" value="UniProtKB-KW"/>
</dbReference>
<evidence type="ECO:0000313" key="5">
    <source>
        <dbReference type="Proteomes" id="UP000008366"/>
    </source>
</evidence>
<evidence type="ECO:0000313" key="4">
    <source>
        <dbReference type="EMBL" id="GAB98132.1"/>
    </source>
</evidence>
<evidence type="ECO:0008006" key="6">
    <source>
        <dbReference type="Google" id="ProtNLM"/>
    </source>
</evidence>
<proteinExistence type="predicted"/>
<dbReference type="PROSITE" id="PS51125">
    <property type="entry name" value="NHL"/>
    <property type="match status" value="1"/>
</dbReference>
<dbReference type="CDD" id="cd05819">
    <property type="entry name" value="NHL"/>
    <property type="match status" value="1"/>
</dbReference>
<dbReference type="InterPro" id="IPR050952">
    <property type="entry name" value="TRIM-NHL_E3_ligases"/>
</dbReference>
<organism evidence="4 5">
    <name type="scientific">Kineosphaera limosa NBRC 100340</name>
    <dbReference type="NCBI Taxonomy" id="1184609"/>
    <lineage>
        <taxon>Bacteria</taxon>
        <taxon>Bacillati</taxon>
        <taxon>Actinomycetota</taxon>
        <taxon>Actinomycetes</taxon>
        <taxon>Micrococcales</taxon>
        <taxon>Dermatophilaceae</taxon>
        <taxon>Kineosphaera</taxon>
    </lineage>
</organism>
<dbReference type="AlphaFoldDB" id="K6X181"/>
<dbReference type="InterPro" id="IPR001258">
    <property type="entry name" value="NHL_repeat"/>
</dbReference>
<keyword evidence="1" id="KW-0677">Repeat</keyword>
<evidence type="ECO:0000256" key="1">
    <source>
        <dbReference type="ARBA" id="ARBA00022737"/>
    </source>
</evidence>